<comment type="similarity">
    <text evidence="7">Belongs to the terpene synthase family. Tpsa subfamily.</text>
</comment>
<name>A0ABM0YJH5_CAMSA</name>
<dbReference type="CDD" id="cd00684">
    <property type="entry name" value="Terpene_cyclase_plant_C1"/>
    <property type="match status" value="1"/>
</dbReference>
<dbReference type="GeneID" id="104779276"/>
<dbReference type="InterPro" id="IPR008930">
    <property type="entry name" value="Terpenoid_cyclase/PrenylTrfase"/>
</dbReference>
<protein>
    <submittedName>
        <fullName evidence="11">Terpenoid synthase 30</fullName>
    </submittedName>
</protein>
<reference evidence="10" key="1">
    <citation type="journal article" date="2014" name="Nat. Commun.">
        <title>The emerging biofuel crop Camelina sativa retains a highly undifferentiated hexaploid genome structure.</title>
        <authorList>
            <person name="Kagale S."/>
            <person name="Koh C."/>
            <person name="Nixon J."/>
            <person name="Bollina V."/>
            <person name="Clarke W.E."/>
            <person name="Tuteja R."/>
            <person name="Spillane C."/>
            <person name="Robinson S.J."/>
            <person name="Links M.G."/>
            <person name="Clarke C."/>
            <person name="Higgins E.E."/>
            <person name="Huebert T."/>
            <person name="Sharpe A.G."/>
            <person name="Parkin I.A."/>
        </authorList>
    </citation>
    <scope>NUCLEOTIDE SEQUENCE [LARGE SCALE GENOMIC DNA]</scope>
    <source>
        <strain evidence="10">cv. DH55</strain>
    </source>
</reference>
<accession>A0ABM0YJH5</accession>
<organism evidence="10 11">
    <name type="scientific">Camelina sativa</name>
    <name type="common">False flax</name>
    <name type="synonym">Myagrum sativum</name>
    <dbReference type="NCBI Taxonomy" id="90675"/>
    <lineage>
        <taxon>Eukaryota</taxon>
        <taxon>Viridiplantae</taxon>
        <taxon>Streptophyta</taxon>
        <taxon>Embryophyta</taxon>
        <taxon>Tracheophyta</taxon>
        <taxon>Spermatophyta</taxon>
        <taxon>Magnoliopsida</taxon>
        <taxon>eudicotyledons</taxon>
        <taxon>Gunneridae</taxon>
        <taxon>Pentapetalae</taxon>
        <taxon>rosids</taxon>
        <taxon>malvids</taxon>
        <taxon>Brassicales</taxon>
        <taxon>Brassicaceae</taxon>
        <taxon>Camelineae</taxon>
        <taxon>Camelina</taxon>
    </lineage>
</organism>
<dbReference type="InterPro" id="IPR036965">
    <property type="entry name" value="Terpene_synth_N_sf"/>
</dbReference>
<evidence type="ECO:0000256" key="2">
    <source>
        <dbReference type="ARBA" id="ARBA00001946"/>
    </source>
</evidence>
<dbReference type="PANTHER" id="PTHR31225:SF93">
    <property type="entry name" value="ALPHA-HUMULENE_(-)-(E)-BETA-CARYOPHYLLENE SYNTHASE"/>
    <property type="match status" value="1"/>
</dbReference>
<comment type="cofactor">
    <cofactor evidence="1">
        <name>Mn(2+)</name>
        <dbReference type="ChEBI" id="CHEBI:29035"/>
    </cofactor>
</comment>
<dbReference type="SUPFAM" id="SSF48239">
    <property type="entry name" value="Terpenoid cyclases/Protein prenyltransferases"/>
    <property type="match status" value="1"/>
</dbReference>
<dbReference type="InterPro" id="IPR001906">
    <property type="entry name" value="Terpene_synth_N"/>
</dbReference>
<dbReference type="Pfam" id="PF01397">
    <property type="entry name" value="Terpene_synth"/>
    <property type="match status" value="1"/>
</dbReference>
<dbReference type="Pfam" id="PF03936">
    <property type="entry name" value="Terpene_synth_C"/>
    <property type="match status" value="1"/>
</dbReference>
<feature type="domain" description="Terpene synthase N-terminal" evidence="8">
    <location>
        <begin position="73"/>
        <end position="250"/>
    </location>
</feature>
<gene>
    <name evidence="11" type="primary">LOC104779276</name>
</gene>
<dbReference type="InterPro" id="IPR044814">
    <property type="entry name" value="Terpene_cyclase_plant_C1"/>
</dbReference>
<dbReference type="InterPro" id="IPR034741">
    <property type="entry name" value="Terpene_cyclase-like_1_C"/>
</dbReference>
<evidence type="ECO:0000256" key="1">
    <source>
        <dbReference type="ARBA" id="ARBA00001936"/>
    </source>
</evidence>
<sequence>MEATRMGFGIRNFSYLHQVPLCLKTSLTLPRPPSLSLIKPIKHDFFCVKATAKSSTSDDHETRRPLTNFSPSLWGDYFSSLPNDDSEFDEIAREIDMVMKPKVRDRLTSSHNSNKDKIRLIHLLISLGISHYFETEIEMILNQAFEDLDGLMAEEDDLETVSIMFEVFRLYQHKMSCDTFVKFKGEDGKFKESLVGDVRGMLQLYQAAHLGTLSEDIMEEAKSFARNQLESLAASTTTSSHLSSYIRNTLFRARYHNMEILVAREYISFYDQEESHDQTLLKFAKLSFNYCRLHYIQELKTLTKWWKDLDVSSQLPYLIRDRIVECYFPAMGLYYEPRYSLARIIAAKITMIVVVLDDTCDSYATFPEVKSLIDSLQRWDLEAIDELPSYSKIVVRLILETMGEIEKEMKPQGRSASVQHTINETKTLGRAYQAISKWAGASHVPTFEEYMEVGLVTAGMAYFALYSFIAMEECDEKPLYEWYNSKPKILQALCPIFRLNNDIVSYEREMSRGEVANGVNCYMKQHGVTKDVAVEELSKMARDSYKIVMEEFFTTIDMPRPVVKRCFNIARMVNVFYKDTDEFTNPDGNIKDLITSLFIHPFPV</sequence>
<keyword evidence="4" id="KW-0460">Magnesium</keyword>
<evidence type="ECO:0000256" key="5">
    <source>
        <dbReference type="ARBA" id="ARBA00023211"/>
    </source>
</evidence>
<reference evidence="11" key="2">
    <citation type="submission" date="2025-08" db="UniProtKB">
        <authorList>
            <consortium name="RefSeq"/>
        </authorList>
    </citation>
    <scope>IDENTIFICATION</scope>
    <source>
        <tissue evidence="11">Leaf</tissue>
    </source>
</reference>
<evidence type="ECO:0000313" key="10">
    <source>
        <dbReference type="Proteomes" id="UP000694864"/>
    </source>
</evidence>
<dbReference type="Gene3D" id="1.10.600.10">
    <property type="entry name" value="Farnesyl Diphosphate Synthase"/>
    <property type="match status" value="1"/>
</dbReference>
<keyword evidence="10" id="KW-1185">Reference proteome</keyword>
<dbReference type="RefSeq" id="XP_010501939.1">
    <property type="nucleotide sequence ID" value="XM_010503637.2"/>
</dbReference>
<evidence type="ECO:0000259" key="9">
    <source>
        <dbReference type="Pfam" id="PF03936"/>
    </source>
</evidence>
<proteinExistence type="inferred from homology"/>
<keyword evidence="6" id="KW-0456">Lyase</keyword>
<comment type="cofactor">
    <cofactor evidence="2">
        <name>Mg(2+)</name>
        <dbReference type="ChEBI" id="CHEBI:18420"/>
    </cofactor>
</comment>
<dbReference type="PANTHER" id="PTHR31225">
    <property type="entry name" value="OS04G0344100 PROTEIN-RELATED"/>
    <property type="match status" value="1"/>
</dbReference>
<dbReference type="Gene3D" id="1.50.10.130">
    <property type="entry name" value="Terpene synthase, N-terminal domain"/>
    <property type="match status" value="1"/>
</dbReference>
<keyword evidence="3" id="KW-0479">Metal-binding</keyword>
<keyword evidence="5" id="KW-0464">Manganese</keyword>
<evidence type="ECO:0000313" key="11">
    <source>
        <dbReference type="RefSeq" id="XP_010501939.1"/>
    </source>
</evidence>
<evidence type="ECO:0000256" key="3">
    <source>
        <dbReference type="ARBA" id="ARBA00022723"/>
    </source>
</evidence>
<dbReference type="SFLD" id="SFLDG01019">
    <property type="entry name" value="Terpene_Cyclase_Like_1_C_Termi"/>
    <property type="match status" value="1"/>
</dbReference>
<evidence type="ECO:0000259" key="8">
    <source>
        <dbReference type="Pfam" id="PF01397"/>
    </source>
</evidence>
<evidence type="ECO:0000256" key="7">
    <source>
        <dbReference type="ARBA" id="ARBA00038405"/>
    </source>
</evidence>
<evidence type="ECO:0000256" key="4">
    <source>
        <dbReference type="ARBA" id="ARBA00022842"/>
    </source>
</evidence>
<feature type="domain" description="Terpene synthase metal-binding" evidence="9">
    <location>
        <begin position="307"/>
        <end position="546"/>
    </location>
</feature>
<dbReference type="Proteomes" id="UP000694864">
    <property type="component" value="Chromosome 1"/>
</dbReference>
<dbReference type="InterPro" id="IPR005630">
    <property type="entry name" value="Terpene_synthase_metal-bd"/>
</dbReference>
<dbReference type="SFLD" id="SFLDS00005">
    <property type="entry name" value="Isoprenoid_Synthase_Type_I"/>
    <property type="match status" value="1"/>
</dbReference>
<dbReference type="SUPFAM" id="SSF48576">
    <property type="entry name" value="Terpenoid synthases"/>
    <property type="match status" value="1"/>
</dbReference>
<dbReference type="InterPro" id="IPR008949">
    <property type="entry name" value="Isoprenoid_synthase_dom_sf"/>
</dbReference>
<evidence type="ECO:0000256" key="6">
    <source>
        <dbReference type="ARBA" id="ARBA00023239"/>
    </source>
</evidence>
<dbReference type="InterPro" id="IPR050148">
    <property type="entry name" value="Terpene_synthase-like"/>
</dbReference>